<dbReference type="InterPro" id="IPR017932">
    <property type="entry name" value="GATase_2_dom"/>
</dbReference>
<feature type="compositionally biased region" description="Polar residues" evidence="9">
    <location>
        <begin position="7"/>
        <end position="20"/>
    </location>
</feature>
<dbReference type="AlphaFoldDB" id="A0A347VM63"/>
<reference evidence="12 13" key="2">
    <citation type="journal article" date="2016" name="Infect. Immun.">
        <title>Helicobacter saguini, a Novel Helicobacter Isolated from Cotton-Top Tamarins with Ulcerative Colitis, Has Proinflammatory Properties and Induces Typhlocolitis and Dysplasia in Gnotobiotic IL-10-/- Mice.</title>
        <authorList>
            <person name="Shen Z."/>
            <person name="Mannion A."/>
            <person name="Whary M.T."/>
            <person name="Muthupalani S."/>
            <person name="Sheh A."/>
            <person name="Feng Y."/>
            <person name="Gong G."/>
            <person name="Vandamme P."/>
            <person name="Holcombe H.R."/>
            <person name="Paster B.J."/>
            <person name="Fox J.G."/>
        </authorList>
    </citation>
    <scope>NUCLEOTIDE SEQUENCE [LARGE SCALE GENOMIC DNA]</scope>
    <source>
        <strain evidence="12 13">MIT 97-6194</strain>
    </source>
</reference>
<feature type="binding site" evidence="8">
    <location>
        <position position="89"/>
    </location>
    <ligand>
        <name>L-glutamine</name>
        <dbReference type="ChEBI" id="CHEBI:58359"/>
    </ligand>
</feature>
<dbReference type="PIRSF" id="PIRSF001589">
    <property type="entry name" value="Asn_synthetase_glu-h"/>
    <property type="match status" value="1"/>
</dbReference>
<comment type="caution">
    <text evidence="12">The sequence shown here is derived from an EMBL/GenBank/DDBJ whole genome shotgun (WGS) entry which is preliminary data.</text>
</comment>
<dbReference type="PANTHER" id="PTHR43284:SF1">
    <property type="entry name" value="ASPARAGINE SYNTHETASE"/>
    <property type="match status" value="1"/>
</dbReference>
<dbReference type="CDD" id="cd00712">
    <property type="entry name" value="AsnB"/>
    <property type="match status" value="1"/>
</dbReference>
<dbReference type="InterPro" id="IPR029055">
    <property type="entry name" value="Ntn_hydrolases_N"/>
</dbReference>
<reference evidence="12" key="3">
    <citation type="submission" date="2018-04" db="EMBL/GenBank/DDBJ databases">
        <authorList>
            <person name="Sheh A."/>
            <person name="Shen Z."/>
            <person name="Mannion A.J."/>
            <person name="Fox J.G."/>
        </authorList>
    </citation>
    <scope>NUCLEOTIDE SEQUENCE</scope>
    <source>
        <strain evidence="12">MIT 97-6194</strain>
    </source>
</reference>
<dbReference type="GO" id="GO:0006529">
    <property type="term" value="P:asparagine biosynthetic process"/>
    <property type="evidence" value="ECO:0007669"/>
    <property type="project" value="InterPro"/>
</dbReference>
<dbReference type="Proteomes" id="UP000477070">
    <property type="component" value="Unassembled WGS sequence"/>
</dbReference>
<evidence type="ECO:0000313" key="12">
    <source>
        <dbReference type="EMBL" id="TLD94361.1"/>
    </source>
</evidence>
<feature type="domain" description="Glutamine amidotransferase type-2" evidence="10">
    <location>
        <begin position="1"/>
        <end position="214"/>
    </location>
</feature>
<protein>
    <recommendedName>
        <fullName evidence="3">asparagine synthase (glutamine-hydrolyzing)</fullName>
        <ecNumber evidence="3">6.3.5.4</ecNumber>
    </recommendedName>
</protein>
<keyword evidence="12" id="KW-0436">Ligase</keyword>
<evidence type="ECO:0000313" key="13">
    <source>
        <dbReference type="Proteomes" id="UP000029714"/>
    </source>
</evidence>
<dbReference type="EMBL" id="JRMP02000008">
    <property type="protein sequence ID" value="TLD94361.1"/>
    <property type="molecule type" value="Genomic_DNA"/>
</dbReference>
<dbReference type="InterPro" id="IPR051786">
    <property type="entry name" value="ASN_synthetase/amidase"/>
</dbReference>
<comment type="similarity">
    <text evidence="2">Belongs to the asparagine synthetase family.</text>
</comment>
<dbReference type="NCBIfam" id="TIGR01536">
    <property type="entry name" value="asn_synth_AEB"/>
    <property type="match status" value="1"/>
</dbReference>
<evidence type="ECO:0000256" key="8">
    <source>
        <dbReference type="PIRSR" id="PIRSR001589-2"/>
    </source>
</evidence>
<proteinExistence type="inferred from homology"/>
<dbReference type="GO" id="GO:0005829">
    <property type="term" value="C:cytosol"/>
    <property type="evidence" value="ECO:0007669"/>
    <property type="project" value="TreeGrafter"/>
</dbReference>
<evidence type="ECO:0000313" key="11">
    <source>
        <dbReference type="EMBL" id="MWV69605.1"/>
    </source>
</evidence>
<dbReference type="GO" id="GO:0005524">
    <property type="term" value="F:ATP binding"/>
    <property type="evidence" value="ECO:0007669"/>
    <property type="project" value="UniProtKB-KW"/>
</dbReference>
<keyword evidence="13" id="KW-1185">Reference proteome</keyword>
<dbReference type="Proteomes" id="UP000029714">
    <property type="component" value="Unassembled WGS sequence"/>
</dbReference>
<evidence type="ECO:0000256" key="9">
    <source>
        <dbReference type="SAM" id="MobiDB-lite"/>
    </source>
</evidence>
<dbReference type="InterPro" id="IPR001962">
    <property type="entry name" value="Asn_synthase"/>
</dbReference>
<dbReference type="InterPro" id="IPR033738">
    <property type="entry name" value="AsnB_N"/>
</dbReference>
<organism evidence="12 13">
    <name type="scientific">Helicobacter saguini</name>
    <dbReference type="NCBI Taxonomy" id="1548018"/>
    <lineage>
        <taxon>Bacteria</taxon>
        <taxon>Pseudomonadati</taxon>
        <taxon>Campylobacterota</taxon>
        <taxon>Epsilonproteobacteria</taxon>
        <taxon>Campylobacterales</taxon>
        <taxon>Helicobacteraceae</taxon>
        <taxon>Helicobacter</taxon>
    </lineage>
</organism>
<sequence length="635" mass="73974">MIESSRLDSINSNHKNTQNIESKDSINSTINNNILSNKLIESNPQDSINNNQNKGEILYSLVFNGEIYNFLELRNELISMGYIFHTDSDSEVILASFDAWGEACLNRFNGMWAFAIIDYRKNRIFLSRDRFGKKPLFYAFIPPQNASKNSDIKSNTFIFASEMKAIYPFLDSINPAKNFKNLAYKIFEYESTSECLIEGIERFPHAHFAYLNLDSIESTNDLKPQRYYHILDNLRQKIPSYKDAQEEFRALFLDAVKIRMRSDVRIGTALSGGVDSSATMCSMSYISKNHLESKRASKDWQHACVACFKDTKLDESEYAKAVCDYIGIKGEFLEINPLEFWDNIEKYFYMFEEVYMTSPVPMIATYGAIKKRGVSVTLDGHGADELFCGYGHVINAIWDCKFSPKMQKEVLQIYNDARFIPLSQKELKKEARTLLFRLFRRKIKGKMPMPNVGQNALHKGYKRLDYFSKWLYELFDVSVLPTLLRNYDRYSMINGVEIRMPFMDYRLVEFVFSLPFSYKIGTCKNGYAYTKRIIRDSMCDIMPDSVVWRKSKMGFSTPMIEWMQRDKNHNGLKEWFLDIAHSRDFLQCNLLKDSKKLQDSIIKICNGIESSYTAGDNIWIDLNPYLWQKSLKYAR</sequence>
<evidence type="ECO:0000256" key="4">
    <source>
        <dbReference type="ARBA" id="ARBA00022741"/>
    </source>
</evidence>
<evidence type="ECO:0000259" key="10">
    <source>
        <dbReference type="PROSITE" id="PS51278"/>
    </source>
</evidence>
<evidence type="ECO:0000256" key="7">
    <source>
        <dbReference type="ARBA" id="ARBA00048741"/>
    </source>
</evidence>
<dbReference type="RefSeq" id="WP_081948422.1">
    <property type="nucleotide sequence ID" value="NZ_QBIV01000002.1"/>
</dbReference>
<reference evidence="11 14" key="4">
    <citation type="submission" date="2019-12" db="EMBL/GenBank/DDBJ databases">
        <title>Multi-Generational Helicobacter saguini Isolates.</title>
        <authorList>
            <person name="Mannion A."/>
            <person name="Shen Z."/>
            <person name="Fox J.G."/>
        </authorList>
    </citation>
    <scope>NUCLEOTIDE SEQUENCE [LARGE SCALE GENOMIC DNA]</scope>
    <source>
        <strain evidence="11">16-048</strain>
        <strain evidence="14">16-048 (F4)</strain>
    </source>
</reference>
<comment type="catalytic activity">
    <reaction evidence="7">
        <text>L-aspartate + L-glutamine + ATP + H2O = L-asparagine + L-glutamate + AMP + diphosphate + H(+)</text>
        <dbReference type="Rhea" id="RHEA:12228"/>
        <dbReference type="ChEBI" id="CHEBI:15377"/>
        <dbReference type="ChEBI" id="CHEBI:15378"/>
        <dbReference type="ChEBI" id="CHEBI:29985"/>
        <dbReference type="ChEBI" id="CHEBI:29991"/>
        <dbReference type="ChEBI" id="CHEBI:30616"/>
        <dbReference type="ChEBI" id="CHEBI:33019"/>
        <dbReference type="ChEBI" id="CHEBI:58048"/>
        <dbReference type="ChEBI" id="CHEBI:58359"/>
        <dbReference type="ChEBI" id="CHEBI:456215"/>
        <dbReference type="EC" id="6.3.5.4"/>
    </reaction>
</comment>
<keyword evidence="5 8" id="KW-0067">ATP-binding</keyword>
<dbReference type="Pfam" id="PF00733">
    <property type="entry name" value="Asn_synthase"/>
    <property type="match status" value="1"/>
</dbReference>
<feature type="region of interest" description="Disordered" evidence="9">
    <location>
        <begin position="1"/>
        <end position="23"/>
    </location>
</feature>
<dbReference type="CDD" id="cd01991">
    <property type="entry name" value="Asn_synthase_B_C"/>
    <property type="match status" value="1"/>
</dbReference>
<evidence type="ECO:0000256" key="5">
    <source>
        <dbReference type="ARBA" id="ARBA00022840"/>
    </source>
</evidence>
<dbReference type="STRING" id="1548018.LS64_04970"/>
<dbReference type="InterPro" id="IPR006426">
    <property type="entry name" value="Asn_synth_AEB"/>
</dbReference>
<feature type="binding site" evidence="8">
    <location>
        <position position="305"/>
    </location>
    <ligand>
        <name>ATP</name>
        <dbReference type="ChEBI" id="CHEBI:30616"/>
    </ligand>
</feature>
<dbReference type="PROSITE" id="PS51278">
    <property type="entry name" value="GATASE_TYPE_2"/>
    <property type="match status" value="1"/>
</dbReference>
<dbReference type="Gene3D" id="3.60.20.10">
    <property type="entry name" value="Glutamine Phosphoribosylpyrophosphate, subunit 1, domain 1"/>
    <property type="match status" value="1"/>
</dbReference>
<evidence type="ECO:0000256" key="2">
    <source>
        <dbReference type="ARBA" id="ARBA00005752"/>
    </source>
</evidence>
<dbReference type="InterPro" id="IPR014729">
    <property type="entry name" value="Rossmann-like_a/b/a_fold"/>
</dbReference>
<reference evidence="12 13" key="1">
    <citation type="journal article" date="2014" name="Genome Announc.">
        <title>Draft genome sequences of eight enterohepatic helicobacter species isolated from both laboratory and wild rodents.</title>
        <authorList>
            <person name="Sheh A."/>
            <person name="Shen Z."/>
            <person name="Fox J.G."/>
        </authorList>
    </citation>
    <scope>NUCLEOTIDE SEQUENCE [LARGE SCALE GENOMIC DNA]</scope>
    <source>
        <strain evidence="12 13">MIT 97-6194</strain>
    </source>
</reference>
<comment type="pathway">
    <text evidence="1">Amino-acid biosynthesis; L-asparagine biosynthesis; L-asparagine from L-aspartate (L-Gln route): step 1/1.</text>
</comment>
<name>A0A347VM63_9HELI</name>
<dbReference type="SUPFAM" id="SSF52402">
    <property type="entry name" value="Adenine nucleotide alpha hydrolases-like"/>
    <property type="match status" value="1"/>
</dbReference>
<gene>
    <name evidence="12" type="primary">asnB</name>
    <name evidence="11" type="ORF">DCO61_06205</name>
    <name evidence="12" type="ORF">LS64_006275</name>
</gene>
<evidence type="ECO:0000256" key="3">
    <source>
        <dbReference type="ARBA" id="ARBA00012737"/>
    </source>
</evidence>
<dbReference type="SUPFAM" id="SSF56235">
    <property type="entry name" value="N-terminal nucleophile aminohydrolases (Ntn hydrolases)"/>
    <property type="match status" value="1"/>
</dbReference>
<evidence type="ECO:0000313" key="14">
    <source>
        <dbReference type="Proteomes" id="UP000477070"/>
    </source>
</evidence>
<dbReference type="Gene3D" id="3.40.50.620">
    <property type="entry name" value="HUPs"/>
    <property type="match status" value="1"/>
</dbReference>
<dbReference type="GO" id="GO:0004066">
    <property type="term" value="F:asparagine synthase (glutamine-hydrolyzing) activity"/>
    <property type="evidence" value="ECO:0007669"/>
    <property type="project" value="UniProtKB-EC"/>
</dbReference>
<dbReference type="Pfam" id="PF13537">
    <property type="entry name" value="GATase_7"/>
    <property type="match status" value="1"/>
</dbReference>
<accession>A0A347VM63</accession>
<keyword evidence="6" id="KW-0315">Glutamine amidotransferase</keyword>
<dbReference type="EC" id="6.3.5.4" evidence="3"/>
<evidence type="ECO:0000256" key="1">
    <source>
        <dbReference type="ARBA" id="ARBA00005187"/>
    </source>
</evidence>
<dbReference type="PANTHER" id="PTHR43284">
    <property type="entry name" value="ASPARAGINE SYNTHETASE (GLUTAMINE-HYDROLYZING)"/>
    <property type="match status" value="1"/>
</dbReference>
<evidence type="ECO:0000256" key="6">
    <source>
        <dbReference type="ARBA" id="ARBA00022962"/>
    </source>
</evidence>
<dbReference type="OrthoDB" id="9763290at2"/>
<dbReference type="EMBL" id="QBIU01000001">
    <property type="protein sequence ID" value="MWV69605.1"/>
    <property type="molecule type" value="Genomic_DNA"/>
</dbReference>
<keyword evidence="4 8" id="KW-0547">Nucleotide-binding</keyword>